<reference evidence="2" key="1">
    <citation type="journal article" date="2021" name="PeerJ">
        <title>Extensive microbial diversity within the chicken gut microbiome revealed by metagenomics and culture.</title>
        <authorList>
            <person name="Gilroy R."/>
            <person name="Ravi A."/>
            <person name="Getino M."/>
            <person name="Pursley I."/>
            <person name="Horton D.L."/>
            <person name="Alikhan N.F."/>
            <person name="Baker D."/>
            <person name="Gharbi K."/>
            <person name="Hall N."/>
            <person name="Watson M."/>
            <person name="Adriaenssens E.M."/>
            <person name="Foster-Nyarko E."/>
            <person name="Jarju S."/>
            <person name="Secka A."/>
            <person name="Antonio M."/>
            <person name="Oren A."/>
            <person name="Chaudhuri R.R."/>
            <person name="La Ragione R."/>
            <person name="Hildebrand F."/>
            <person name="Pallen M.J."/>
        </authorList>
    </citation>
    <scope>NUCLEOTIDE SEQUENCE</scope>
    <source>
        <strain evidence="2">ChiGjej1B1-13045</strain>
    </source>
</reference>
<accession>A0A9D2IIV3</accession>
<evidence type="ECO:0000313" key="3">
    <source>
        <dbReference type="Proteomes" id="UP000824017"/>
    </source>
</evidence>
<feature type="transmembrane region" description="Helical" evidence="1">
    <location>
        <begin position="99"/>
        <end position="128"/>
    </location>
</feature>
<keyword evidence="1" id="KW-0812">Transmembrane</keyword>
<feature type="transmembrane region" description="Helical" evidence="1">
    <location>
        <begin position="148"/>
        <end position="165"/>
    </location>
</feature>
<evidence type="ECO:0000313" key="2">
    <source>
        <dbReference type="EMBL" id="HIZ12541.1"/>
    </source>
</evidence>
<proteinExistence type="predicted"/>
<feature type="transmembrane region" description="Helical" evidence="1">
    <location>
        <begin position="56"/>
        <end position="78"/>
    </location>
</feature>
<dbReference type="Proteomes" id="UP000824017">
    <property type="component" value="Unassembled WGS sequence"/>
</dbReference>
<dbReference type="EMBL" id="DXCD01000035">
    <property type="protein sequence ID" value="HIZ12541.1"/>
    <property type="molecule type" value="Genomic_DNA"/>
</dbReference>
<dbReference type="Pfam" id="PF12730">
    <property type="entry name" value="ABC2_membrane_4"/>
    <property type="match status" value="1"/>
</dbReference>
<dbReference type="AlphaFoldDB" id="A0A9D2IIV3"/>
<protein>
    <submittedName>
        <fullName evidence="2">ABC transporter permease</fullName>
    </submittedName>
</protein>
<sequence length="245" mass="26963">MTLRLEMTKLKRTGYLPAFLGGAVLASAFPLINMLVRPETFTSMPGDPFDILMDANWQMMAMLNILVSICGACMMYHAEYADNGAQKMDVLPIHPGSIFLGKSVIAGLILAMMTAMEILVLTGCALHWFTAYEPDAAELLENLLKNILFQWTAALPTVVLMLAIASACKNMWVSLGVGVILVFTIFIFPQDNPVLSLFPFSSPYQTLATAAENDRVLLFLGVCAAEVPAFIVLELIYQKIRRCTE</sequence>
<feature type="transmembrane region" description="Helical" evidence="1">
    <location>
        <begin position="14"/>
        <end position="36"/>
    </location>
</feature>
<evidence type="ECO:0000256" key="1">
    <source>
        <dbReference type="SAM" id="Phobius"/>
    </source>
</evidence>
<organism evidence="2 3">
    <name type="scientific">Candidatus Mediterraneibacter stercorigallinarum</name>
    <dbReference type="NCBI Taxonomy" id="2838686"/>
    <lineage>
        <taxon>Bacteria</taxon>
        <taxon>Bacillati</taxon>
        <taxon>Bacillota</taxon>
        <taxon>Clostridia</taxon>
        <taxon>Lachnospirales</taxon>
        <taxon>Lachnospiraceae</taxon>
        <taxon>Mediterraneibacter</taxon>
    </lineage>
</organism>
<comment type="caution">
    <text evidence="2">The sequence shown here is derived from an EMBL/GenBank/DDBJ whole genome shotgun (WGS) entry which is preliminary data.</text>
</comment>
<feature type="transmembrane region" description="Helical" evidence="1">
    <location>
        <begin position="216"/>
        <end position="237"/>
    </location>
</feature>
<gene>
    <name evidence="2" type="ORF">H9817_01230</name>
</gene>
<feature type="transmembrane region" description="Helical" evidence="1">
    <location>
        <begin position="172"/>
        <end position="189"/>
    </location>
</feature>
<name>A0A9D2IIV3_9FIRM</name>
<reference evidence="2" key="2">
    <citation type="submission" date="2021-04" db="EMBL/GenBank/DDBJ databases">
        <authorList>
            <person name="Gilroy R."/>
        </authorList>
    </citation>
    <scope>NUCLEOTIDE SEQUENCE</scope>
    <source>
        <strain evidence="2">ChiGjej1B1-13045</strain>
    </source>
</reference>
<keyword evidence="1" id="KW-0472">Membrane</keyword>
<keyword evidence="1" id="KW-1133">Transmembrane helix</keyword>